<feature type="compositionally biased region" description="Pro residues" evidence="1">
    <location>
        <begin position="908"/>
        <end position="917"/>
    </location>
</feature>
<evidence type="ECO:0000256" key="1">
    <source>
        <dbReference type="SAM" id="MobiDB-lite"/>
    </source>
</evidence>
<name>A0ABM8DRP9_9BACT</name>
<evidence type="ECO:0008006" key="4">
    <source>
        <dbReference type="Google" id="ProtNLM"/>
    </source>
</evidence>
<organism evidence="2 3">
    <name type="scientific">Geothrix oryzae</name>
    <dbReference type="NCBI Taxonomy" id="2927975"/>
    <lineage>
        <taxon>Bacteria</taxon>
        <taxon>Pseudomonadati</taxon>
        <taxon>Acidobacteriota</taxon>
        <taxon>Holophagae</taxon>
        <taxon>Holophagales</taxon>
        <taxon>Holophagaceae</taxon>
        <taxon>Geothrix</taxon>
    </lineage>
</organism>
<dbReference type="EMBL" id="AP027079">
    <property type="protein sequence ID" value="BDU69706.1"/>
    <property type="molecule type" value="Genomic_DNA"/>
</dbReference>
<feature type="compositionally biased region" description="Basic and acidic residues" evidence="1">
    <location>
        <begin position="918"/>
        <end position="927"/>
    </location>
</feature>
<keyword evidence="3" id="KW-1185">Reference proteome</keyword>
<protein>
    <recommendedName>
        <fullName evidence="4">Carboxypeptidase regulatory-like domain-containing protein</fullName>
    </recommendedName>
</protein>
<proteinExistence type="predicted"/>
<reference evidence="3" key="1">
    <citation type="journal article" date="2023" name="Int. J. Syst. Evol. Microbiol.">
        <title>Mesoterricola silvestris gen. nov., sp. nov., Mesoterricola sediminis sp. nov., Geothrix oryzae sp. nov., Geothrix edaphica sp. nov., Geothrix rubra sp. nov., and Geothrix limicola sp. nov., six novel members of Acidobacteriota isolated from soils.</title>
        <authorList>
            <person name="Itoh H."/>
            <person name="Sugisawa Y."/>
            <person name="Mise K."/>
            <person name="Xu Z."/>
            <person name="Kuniyasu M."/>
            <person name="Ushijima N."/>
            <person name="Kawano K."/>
            <person name="Kobayashi E."/>
            <person name="Shiratori Y."/>
            <person name="Masuda Y."/>
            <person name="Senoo K."/>
        </authorList>
    </citation>
    <scope>NUCLEOTIDE SEQUENCE [LARGE SCALE GENOMIC DNA]</scope>
    <source>
        <strain evidence="3">Red222</strain>
    </source>
</reference>
<accession>A0ABM8DRP9</accession>
<dbReference type="SUPFAM" id="SSF117074">
    <property type="entry name" value="Hypothetical protein PA1324"/>
    <property type="match status" value="1"/>
</dbReference>
<evidence type="ECO:0000313" key="2">
    <source>
        <dbReference type="EMBL" id="BDU69706.1"/>
    </source>
</evidence>
<evidence type="ECO:0000313" key="3">
    <source>
        <dbReference type="Proteomes" id="UP001242010"/>
    </source>
</evidence>
<dbReference type="RefSeq" id="WP_286353431.1">
    <property type="nucleotide sequence ID" value="NZ_AP027079.1"/>
</dbReference>
<feature type="region of interest" description="Disordered" evidence="1">
    <location>
        <begin position="899"/>
        <end position="927"/>
    </location>
</feature>
<gene>
    <name evidence="2" type="ORF">GETHOR_18070</name>
</gene>
<sequence length="927" mass="101842">MPPDRCFLRAAVAVFLAAALVDAQERKDGPLDEADAMILQPYLDRTPLGDGLLAFPARPAPLVPLGELSRLLSLGITVQGAKGQASGFFISPKRRFALDLAGRTVEVEGRRMTFEATQVRPFKSDLYVDARLFQTWFPLELEIDLRASAIQIKAKERLPIQAAWDRDKRYGGRLGFAPDADPASQAPRYPSPYTFIDVPMVDLSASWRTAQRGSGAPVQGAVMTGGDLLWMSSEIYLTRDANGSFASSRGTLSRDDPSGGLLGPLHARHVALVDIPTPSLELAGSLPSGRGVLVDNYPTSYRATFAARTFRGPLPEGWTVELYQNGSLVSFQRSRADGQYEFMDVPMRFGLNQFRLVFHGPLGQRTERNYRLDIAQEQPPPGTFYYRAAGWRPRASYLTYPLVSLDPSAQPILLDPTRRTALLAEAEYGLSTMFSVKSGFSRMAVSTGTHDYSVLGLRAILPFLSLQLNGAQDQAEKTDGTESRGLAAEGILMTGIGYSTMTLRRSEYRRGFYKLGVSERGEVIRTEDFADFSAPLPLKSFPLNLYLQHQRQVFLDSAFQSDRAQVTASLSRLSISPILTRIRSLRAGQESVRTEGSVFVSSFGENLNLLGSVTFAREQNRTRFQSWGLGADYRHGEGMLYRVTLQGSNGSLRDTAINASVTKMTGRIAYGIDASYARATGYTAGLRLSASFGREPRTGKGFMDARAMSSMGAVSASAFMDENLNGRRDPGERTLEDVRFKVGGSELPERRPDPKVALYSHVGRSQDLAFQVDEGTLEDASMRPTLPSYRILPRPGKVMTVDYPITIMGEVSGTTRLRKAGKTEELPGLELEVITPAGVSLKAKRSAYDGFFEFRDLPPGDYVLRITPEEARRLGLTRAPSRPIHIDAKKSFLEGFDLVVEEGSPEASPAPPPPTPPVREDPPPQKP</sequence>
<dbReference type="Proteomes" id="UP001242010">
    <property type="component" value="Chromosome"/>
</dbReference>